<feature type="domain" description="Alpha-L-rhamnosidase six-hairpin glycosidase" evidence="6">
    <location>
        <begin position="466"/>
        <end position="840"/>
    </location>
</feature>
<dbReference type="EMBL" id="JAGKSB010000002">
    <property type="protein sequence ID" value="MBP3942381.1"/>
    <property type="molecule type" value="Genomic_DNA"/>
</dbReference>
<evidence type="ECO:0000259" key="7">
    <source>
        <dbReference type="Pfam" id="PF17390"/>
    </source>
</evidence>
<dbReference type="PIRSF" id="PIRSF010631">
    <property type="entry name" value="A-rhamnsds"/>
    <property type="match status" value="1"/>
</dbReference>
<evidence type="ECO:0000256" key="2">
    <source>
        <dbReference type="ARBA" id="ARBA00012652"/>
    </source>
</evidence>
<evidence type="ECO:0000259" key="4">
    <source>
        <dbReference type="Pfam" id="PF05592"/>
    </source>
</evidence>
<comment type="catalytic activity">
    <reaction evidence="1">
        <text>Hydrolysis of terminal non-reducing alpha-L-rhamnose residues in alpha-L-rhamnosides.</text>
        <dbReference type="EC" id="3.2.1.40"/>
    </reaction>
</comment>
<dbReference type="InterPro" id="IPR016007">
    <property type="entry name" value="Alpha_rhamnosid"/>
</dbReference>
<evidence type="ECO:0000256" key="3">
    <source>
        <dbReference type="ARBA" id="ARBA00022801"/>
    </source>
</evidence>
<gene>
    <name evidence="8" type="ORF">J5U18_02190</name>
</gene>
<dbReference type="InterPro" id="IPR035396">
    <property type="entry name" value="Bac_rhamnosid6H"/>
</dbReference>
<dbReference type="Gene3D" id="1.50.10.10">
    <property type="match status" value="1"/>
</dbReference>
<feature type="domain" description="Alpha-L-rhamnosidase C-terminal" evidence="7">
    <location>
        <begin position="843"/>
        <end position="912"/>
    </location>
</feature>
<dbReference type="Pfam" id="PF08531">
    <property type="entry name" value="Bac_rhamnosid_N"/>
    <property type="match status" value="1"/>
</dbReference>
<dbReference type="EC" id="3.2.1.40" evidence="2"/>
<accession>A0A8T4HC77</accession>
<comment type="caution">
    <text evidence="8">The sequence shown here is derived from an EMBL/GenBank/DDBJ whole genome shotgun (WGS) entry which is preliminary data.</text>
</comment>
<dbReference type="Gene3D" id="2.60.40.10">
    <property type="entry name" value="Immunoglobulins"/>
    <property type="match status" value="1"/>
</dbReference>
<dbReference type="SUPFAM" id="SSF48208">
    <property type="entry name" value="Six-hairpin glycosidases"/>
    <property type="match status" value="1"/>
</dbReference>
<dbReference type="GO" id="GO:0005975">
    <property type="term" value="P:carbohydrate metabolic process"/>
    <property type="evidence" value="ECO:0007669"/>
    <property type="project" value="InterPro"/>
</dbReference>
<dbReference type="InterPro" id="IPR035398">
    <property type="entry name" value="Bac_rhamnosid_C"/>
</dbReference>
<proteinExistence type="predicted"/>
<dbReference type="AlphaFoldDB" id="A0A8T4HC77"/>
<dbReference type="Gene3D" id="2.60.420.10">
    <property type="entry name" value="Maltose phosphorylase, domain 3"/>
    <property type="match status" value="1"/>
</dbReference>
<dbReference type="GO" id="GO:0030596">
    <property type="term" value="F:alpha-L-rhamnosidase activity"/>
    <property type="evidence" value="ECO:0007669"/>
    <property type="project" value="UniProtKB-EC"/>
</dbReference>
<dbReference type="PANTHER" id="PTHR33307:SF6">
    <property type="entry name" value="ALPHA-RHAMNOSIDASE (EUROFUNG)-RELATED"/>
    <property type="match status" value="1"/>
</dbReference>
<dbReference type="Pfam" id="PF17390">
    <property type="entry name" value="Bac_rhamnosid_C"/>
    <property type="match status" value="1"/>
</dbReference>
<keyword evidence="3 8" id="KW-0378">Hydrolase</keyword>
<feature type="domain" description="Bacterial alpha-L-rhamnosidase N-terminal" evidence="5">
    <location>
        <begin position="175"/>
        <end position="347"/>
    </location>
</feature>
<feature type="domain" description="Alpha-L-rhamnosidase concanavalin-like" evidence="4">
    <location>
        <begin position="362"/>
        <end position="456"/>
    </location>
</feature>
<dbReference type="InterPro" id="IPR012341">
    <property type="entry name" value="6hp_glycosidase-like_sf"/>
</dbReference>
<name>A0A8T4HC77_9SPHI</name>
<sequence length="952" mass="107377">MKLQSYIFSLLLIILTAQSILAKSSISLVDLKVEYKRIPFIDQSQPRLSWGLTSEGFAQKQTAYRILVASSEELLAENKADLWDSKKVDDARNIQVEYAGKDLLSRKKAFWKVQIWDQLGQLTEWSKVSFFELGLLNASDWSAQWIGCDLNMLNKNKELQLPPSPYLRTTSILKKPIKKARLYISSLGVHEFYINGNRIGKDYFPSGWTDYNKRVYYQVYDVTEDVKQGVNSFSAVLGAGWYAGYLGYALLVGTAKTYGFYGDFPLLKAQVEVEFTDGSSQRIHTDKSWKVGTGGILEADLLAGERFDASLEPTNWRLASFNDKHWDAVTVVSVERNLQLYPSQAVQVSDTLTAKKIYPRGEKKFIIDFGQNFAGIVQLINLKAPKGTVLQLRYGEMLNPDGSLMTENLRRARATDTYIFRGDSKGESWSPKFTYHGFQFVEVSGIHAPQELSFIKGLALSSNLEKVGSFETDNALLNQLYSNIVWTQKANYLDIPTDCPQRDERLAWTGDAQVYMRSALYNTDIAAFHTKWIQDLNDAQWDNGAYPIYAPMPKSPQGVAAIRAEDSFSPGWSDAGVICTYEIFKAYQDERIVRASMPFMKKYMDFLYTRSHGTYVLAEGAFEDISPKGGFGDWLSIGEKTSPDLLASFYYYYCARLMKEMALGVSDYDLAANYEKISKRIKAAIKQHYIDKDGRFKIQNSRYGNAAGYVTEGSDSFSGFTQTAYANAIYMGLFEQADLDLAGKYLEDLVEKNDRKLSTGFLGFKPLLPALSSVGKSAQAYHLILSEAYPSLGFEVVNGATSIWERWDSYIKGEGFRHNAAMNSFSHYAFGSVNEWFFEHMGGIKNTSLAYKTIQIRPEIAPEKVNYASVKYQSIQGEIVSSWRKQGEKIIQIITVPVNVDAVIHIPSDVVQNVIVNGKPLNSQPLVKYLRKDNGYIQVQVGSGTYHIESQK</sequence>
<dbReference type="InterPro" id="IPR008928">
    <property type="entry name" value="6-hairpin_glycosidase_sf"/>
</dbReference>
<evidence type="ECO:0000313" key="8">
    <source>
        <dbReference type="EMBL" id="MBP3942381.1"/>
    </source>
</evidence>
<reference evidence="8" key="1">
    <citation type="submission" date="2021-03" db="EMBL/GenBank/DDBJ databases">
        <authorList>
            <person name="Lu T."/>
            <person name="Wang Q."/>
            <person name="Han X."/>
        </authorList>
    </citation>
    <scope>NUCLEOTIDE SEQUENCE</scope>
    <source>
        <strain evidence="8">WQ 2009</strain>
    </source>
</reference>
<dbReference type="InterPro" id="IPR013783">
    <property type="entry name" value="Ig-like_fold"/>
</dbReference>
<protein>
    <recommendedName>
        <fullName evidence="2">alpha-L-rhamnosidase</fullName>
        <ecNumber evidence="2">3.2.1.40</ecNumber>
    </recommendedName>
</protein>
<dbReference type="InterPro" id="IPR013737">
    <property type="entry name" value="Bac_rhamnosid_N"/>
</dbReference>
<evidence type="ECO:0000256" key="1">
    <source>
        <dbReference type="ARBA" id="ARBA00001445"/>
    </source>
</evidence>
<evidence type="ECO:0000313" key="9">
    <source>
        <dbReference type="Proteomes" id="UP000679691"/>
    </source>
</evidence>
<evidence type="ECO:0000259" key="5">
    <source>
        <dbReference type="Pfam" id="PF08531"/>
    </source>
</evidence>
<dbReference type="Proteomes" id="UP000679691">
    <property type="component" value="Unassembled WGS sequence"/>
</dbReference>
<keyword evidence="9" id="KW-1185">Reference proteome</keyword>
<dbReference type="InterPro" id="IPR008902">
    <property type="entry name" value="Rhamnosid_concanavalin"/>
</dbReference>
<dbReference type="PANTHER" id="PTHR33307">
    <property type="entry name" value="ALPHA-RHAMNOSIDASE (EUROFUNG)"/>
    <property type="match status" value="1"/>
</dbReference>
<dbReference type="Pfam" id="PF05592">
    <property type="entry name" value="Bac_rhamnosid"/>
    <property type="match status" value="1"/>
</dbReference>
<organism evidence="8 9">
    <name type="scientific">Rhinopithecimicrobium faecis</name>
    <dbReference type="NCBI Taxonomy" id="2820698"/>
    <lineage>
        <taxon>Bacteria</taxon>
        <taxon>Pseudomonadati</taxon>
        <taxon>Bacteroidota</taxon>
        <taxon>Sphingobacteriia</taxon>
        <taxon>Sphingobacteriales</taxon>
        <taxon>Sphingobacteriaceae</taxon>
        <taxon>Rhinopithecimicrobium</taxon>
    </lineage>
</organism>
<dbReference type="Pfam" id="PF25788">
    <property type="entry name" value="Ig_Rha78A_N"/>
    <property type="match status" value="1"/>
</dbReference>
<dbReference type="Gene3D" id="2.60.120.260">
    <property type="entry name" value="Galactose-binding domain-like"/>
    <property type="match status" value="2"/>
</dbReference>
<dbReference type="Pfam" id="PF17389">
    <property type="entry name" value="Bac_rhamnosid6H"/>
    <property type="match status" value="1"/>
</dbReference>
<evidence type="ECO:0000259" key="6">
    <source>
        <dbReference type="Pfam" id="PF17389"/>
    </source>
</evidence>
<dbReference type="RefSeq" id="WP_353545864.1">
    <property type="nucleotide sequence ID" value="NZ_JAGKSB010000002.1"/>
</dbReference>